<dbReference type="InterPro" id="IPR013324">
    <property type="entry name" value="RNA_pol_sigma_r3/r4-like"/>
</dbReference>
<dbReference type="SUPFAM" id="SSF88659">
    <property type="entry name" value="Sigma3 and sigma4 domains of RNA polymerase sigma factors"/>
    <property type="match status" value="1"/>
</dbReference>
<evidence type="ECO:0000256" key="2">
    <source>
        <dbReference type="ARBA" id="ARBA00023015"/>
    </source>
</evidence>
<feature type="domain" description="RNA polymerase sigma-70 region 2" evidence="5">
    <location>
        <begin position="6"/>
        <end position="66"/>
    </location>
</feature>
<protein>
    <recommendedName>
        <fullName evidence="9">RNA polymerase sigma70</fullName>
    </recommendedName>
</protein>
<dbReference type="InterPro" id="IPR039425">
    <property type="entry name" value="RNA_pol_sigma-70-like"/>
</dbReference>
<dbReference type="AlphaFoldDB" id="A0A074M824"/>
<dbReference type="SUPFAM" id="SSF88946">
    <property type="entry name" value="Sigma2 domain of RNA polymerase sigma factors"/>
    <property type="match status" value="1"/>
</dbReference>
<dbReference type="CDD" id="cd06171">
    <property type="entry name" value="Sigma70_r4"/>
    <property type="match status" value="1"/>
</dbReference>
<dbReference type="PANTHER" id="PTHR43133:SF25">
    <property type="entry name" value="RNA POLYMERASE SIGMA FACTOR RFAY-RELATED"/>
    <property type="match status" value="1"/>
</dbReference>
<keyword evidence="4" id="KW-0804">Transcription</keyword>
<evidence type="ECO:0000256" key="3">
    <source>
        <dbReference type="ARBA" id="ARBA00023082"/>
    </source>
</evidence>
<gene>
    <name evidence="7" type="ORF">EH31_15885</name>
</gene>
<dbReference type="GO" id="GO:0006352">
    <property type="term" value="P:DNA-templated transcription initiation"/>
    <property type="evidence" value="ECO:0007669"/>
    <property type="project" value="InterPro"/>
</dbReference>
<keyword evidence="3" id="KW-0731">Sigma factor</keyword>
<evidence type="ECO:0000259" key="6">
    <source>
        <dbReference type="Pfam" id="PF08281"/>
    </source>
</evidence>
<dbReference type="InterPro" id="IPR036388">
    <property type="entry name" value="WH-like_DNA-bd_sf"/>
</dbReference>
<comment type="similarity">
    <text evidence="1">Belongs to the sigma-70 factor family. ECF subfamily.</text>
</comment>
<keyword evidence="8" id="KW-1185">Reference proteome</keyword>
<dbReference type="GO" id="GO:0003677">
    <property type="term" value="F:DNA binding"/>
    <property type="evidence" value="ECO:0007669"/>
    <property type="project" value="InterPro"/>
</dbReference>
<name>A0A074M824_ERYLO</name>
<keyword evidence="2" id="KW-0805">Transcription regulation</keyword>
<organism evidence="7 8">
    <name type="scientific">Erythrobacter longus</name>
    <dbReference type="NCBI Taxonomy" id="1044"/>
    <lineage>
        <taxon>Bacteria</taxon>
        <taxon>Pseudomonadati</taxon>
        <taxon>Pseudomonadota</taxon>
        <taxon>Alphaproteobacteria</taxon>
        <taxon>Sphingomonadales</taxon>
        <taxon>Erythrobacteraceae</taxon>
        <taxon>Erythrobacter/Porphyrobacter group</taxon>
        <taxon>Erythrobacter</taxon>
    </lineage>
</organism>
<sequence>MLASQTPLRRFAFKLCAREDMAEDLMQETLLKAWAARDQFKPGSNFLSWAFTILRNTWLNQLRRGKKFVAGFDENVAEQILSAPPRQNSTFELADLQRAMSELPTDQLEAMMLVGPGDHTYEEAGEILNCAPGTVKSRASRARATLSEILDGGKVKMTLEDTEDATGIAETFVEAIEEIEQGGNIEDVINLDQST</sequence>
<comment type="caution">
    <text evidence="7">The sequence shown here is derived from an EMBL/GenBank/DDBJ whole genome shotgun (WGS) entry which is preliminary data.</text>
</comment>
<dbReference type="eggNOG" id="COG1595">
    <property type="taxonomic scope" value="Bacteria"/>
</dbReference>
<dbReference type="PANTHER" id="PTHR43133">
    <property type="entry name" value="RNA POLYMERASE ECF-TYPE SIGMA FACTO"/>
    <property type="match status" value="1"/>
</dbReference>
<dbReference type="NCBIfam" id="TIGR02937">
    <property type="entry name" value="sigma70-ECF"/>
    <property type="match status" value="1"/>
</dbReference>
<dbReference type="STRING" id="1044.EH31_15885"/>
<dbReference type="RefSeq" id="WP_051699317.1">
    <property type="nucleotide sequence ID" value="NZ_JMIW01000007.1"/>
</dbReference>
<dbReference type="OrthoDB" id="9803470at2"/>
<dbReference type="InterPro" id="IPR007627">
    <property type="entry name" value="RNA_pol_sigma70_r2"/>
</dbReference>
<feature type="domain" description="RNA polymerase sigma factor 70 region 4 type 2" evidence="6">
    <location>
        <begin position="95"/>
        <end position="146"/>
    </location>
</feature>
<evidence type="ECO:0000259" key="5">
    <source>
        <dbReference type="Pfam" id="PF04542"/>
    </source>
</evidence>
<evidence type="ECO:0000313" key="8">
    <source>
        <dbReference type="Proteomes" id="UP000027647"/>
    </source>
</evidence>
<dbReference type="Gene3D" id="1.10.1740.10">
    <property type="match status" value="1"/>
</dbReference>
<dbReference type="Gene3D" id="1.10.10.10">
    <property type="entry name" value="Winged helix-like DNA-binding domain superfamily/Winged helix DNA-binding domain"/>
    <property type="match status" value="1"/>
</dbReference>
<dbReference type="Proteomes" id="UP000027647">
    <property type="component" value="Unassembled WGS sequence"/>
</dbReference>
<dbReference type="InterPro" id="IPR013249">
    <property type="entry name" value="RNA_pol_sigma70_r4_t2"/>
</dbReference>
<evidence type="ECO:0000313" key="7">
    <source>
        <dbReference type="EMBL" id="KEO88910.1"/>
    </source>
</evidence>
<dbReference type="GO" id="GO:0016987">
    <property type="term" value="F:sigma factor activity"/>
    <property type="evidence" value="ECO:0007669"/>
    <property type="project" value="UniProtKB-KW"/>
</dbReference>
<dbReference type="Pfam" id="PF08281">
    <property type="entry name" value="Sigma70_r4_2"/>
    <property type="match status" value="1"/>
</dbReference>
<evidence type="ECO:0000256" key="1">
    <source>
        <dbReference type="ARBA" id="ARBA00010641"/>
    </source>
</evidence>
<reference evidence="7 8" key="1">
    <citation type="submission" date="2014-04" db="EMBL/GenBank/DDBJ databases">
        <title>A comprehensive comparison of genomes of Erythrobacter spp. strains.</title>
        <authorList>
            <person name="Zheng Q."/>
        </authorList>
    </citation>
    <scope>NUCLEOTIDE SEQUENCE [LARGE SCALE GENOMIC DNA]</scope>
    <source>
        <strain evidence="7 8">DSM 6997</strain>
    </source>
</reference>
<dbReference type="EMBL" id="JMIW01000007">
    <property type="protein sequence ID" value="KEO88910.1"/>
    <property type="molecule type" value="Genomic_DNA"/>
</dbReference>
<dbReference type="InterPro" id="IPR013325">
    <property type="entry name" value="RNA_pol_sigma_r2"/>
</dbReference>
<accession>A0A074M824</accession>
<proteinExistence type="inferred from homology"/>
<evidence type="ECO:0000256" key="4">
    <source>
        <dbReference type="ARBA" id="ARBA00023163"/>
    </source>
</evidence>
<evidence type="ECO:0008006" key="9">
    <source>
        <dbReference type="Google" id="ProtNLM"/>
    </source>
</evidence>
<dbReference type="Pfam" id="PF04542">
    <property type="entry name" value="Sigma70_r2"/>
    <property type="match status" value="1"/>
</dbReference>
<dbReference type="InterPro" id="IPR014284">
    <property type="entry name" value="RNA_pol_sigma-70_dom"/>
</dbReference>